<sequence length="153" mass="17191">MRADRKSQLALLIPFKDPRLNKTTCTEMSFRLMLRTNGSLSMADPTSSTQPPLDPVIQEFAACLRQRLGSQLDQVLLFGSRARGEAEDGSDYDMLVVVDHRTADVRAIILDIECQLLDRYGALVATVLRSKEEWQKSQGFPLARNIAREGRPL</sequence>
<dbReference type="GO" id="GO:0016779">
    <property type="term" value="F:nucleotidyltransferase activity"/>
    <property type="evidence" value="ECO:0007669"/>
    <property type="project" value="InterPro"/>
</dbReference>
<dbReference type="PANTHER" id="PTHR33933">
    <property type="entry name" value="NUCLEOTIDYLTRANSFERASE"/>
    <property type="match status" value="1"/>
</dbReference>
<dbReference type="HOGENOM" id="CLU_1709876_0_0_7"/>
<gene>
    <name evidence="2" type="ORF">ETSY2_33675</name>
</gene>
<dbReference type="AlphaFoldDB" id="W4LZ59"/>
<protein>
    <recommendedName>
        <fullName evidence="1">Polymerase nucleotidyl transferase domain-containing protein</fullName>
    </recommendedName>
</protein>
<proteinExistence type="predicted"/>
<evidence type="ECO:0000313" key="2">
    <source>
        <dbReference type="EMBL" id="ETX03359.1"/>
    </source>
</evidence>
<dbReference type="PANTHER" id="PTHR33933:SF1">
    <property type="entry name" value="PROTEIN ADENYLYLTRANSFERASE MNTA-RELATED"/>
    <property type="match status" value="1"/>
</dbReference>
<evidence type="ECO:0000313" key="3">
    <source>
        <dbReference type="Proteomes" id="UP000019140"/>
    </source>
</evidence>
<evidence type="ECO:0000259" key="1">
    <source>
        <dbReference type="Pfam" id="PF01909"/>
    </source>
</evidence>
<feature type="domain" description="Polymerase nucleotidyl transferase" evidence="1">
    <location>
        <begin position="58"/>
        <end position="148"/>
    </location>
</feature>
<dbReference type="EMBL" id="AZHX01001443">
    <property type="protein sequence ID" value="ETX03359.1"/>
    <property type="molecule type" value="Genomic_DNA"/>
</dbReference>
<dbReference type="InterPro" id="IPR052548">
    <property type="entry name" value="Type_VII_TA_antitoxin"/>
</dbReference>
<dbReference type="Gene3D" id="3.30.460.10">
    <property type="entry name" value="Beta Polymerase, domain 2"/>
    <property type="match status" value="1"/>
</dbReference>
<name>W4LZ59_9BACT</name>
<dbReference type="Pfam" id="PF01909">
    <property type="entry name" value="NTP_transf_2"/>
    <property type="match status" value="1"/>
</dbReference>
<dbReference type="CDD" id="cd05403">
    <property type="entry name" value="NT_KNTase_like"/>
    <property type="match status" value="1"/>
</dbReference>
<accession>W4LZ59</accession>
<dbReference type="InterPro" id="IPR043519">
    <property type="entry name" value="NT_sf"/>
</dbReference>
<keyword evidence="3" id="KW-1185">Reference proteome</keyword>
<reference evidence="2 3" key="1">
    <citation type="journal article" date="2014" name="Nature">
        <title>An environmental bacterial taxon with a large and distinct metabolic repertoire.</title>
        <authorList>
            <person name="Wilson M.C."/>
            <person name="Mori T."/>
            <person name="Ruckert C."/>
            <person name="Uria A.R."/>
            <person name="Helf M.J."/>
            <person name="Takada K."/>
            <person name="Gernert C."/>
            <person name="Steffens U.A."/>
            <person name="Heycke N."/>
            <person name="Schmitt S."/>
            <person name="Rinke C."/>
            <person name="Helfrich E.J."/>
            <person name="Brachmann A.O."/>
            <person name="Gurgui C."/>
            <person name="Wakimoto T."/>
            <person name="Kracht M."/>
            <person name="Crusemann M."/>
            <person name="Hentschel U."/>
            <person name="Abe I."/>
            <person name="Matsunaga S."/>
            <person name="Kalinowski J."/>
            <person name="Takeyama H."/>
            <person name="Piel J."/>
        </authorList>
    </citation>
    <scope>NUCLEOTIDE SEQUENCE [LARGE SCALE GENOMIC DNA]</scope>
    <source>
        <strain evidence="3">TSY2</strain>
    </source>
</reference>
<dbReference type="Proteomes" id="UP000019140">
    <property type="component" value="Unassembled WGS sequence"/>
</dbReference>
<dbReference type="SUPFAM" id="SSF81301">
    <property type="entry name" value="Nucleotidyltransferase"/>
    <property type="match status" value="1"/>
</dbReference>
<dbReference type="InterPro" id="IPR002934">
    <property type="entry name" value="Polymerase_NTP_transf_dom"/>
</dbReference>
<organism evidence="2 3">
    <name type="scientific">Candidatus Entotheonella gemina</name>
    <dbReference type="NCBI Taxonomy" id="1429439"/>
    <lineage>
        <taxon>Bacteria</taxon>
        <taxon>Pseudomonadati</taxon>
        <taxon>Nitrospinota/Tectimicrobiota group</taxon>
        <taxon>Candidatus Tectimicrobiota</taxon>
        <taxon>Candidatus Entotheonellia</taxon>
        <taxon>Candidatus Entotheonellales</taxon>
        <taxon>Candidatus Entotheonellaceae</taxon>
        <taxon>Candidatus Entotheonella</taxon>
    </lineage>
</organism>
<comment type="caution">
    <text evidence="2">The sequence shown here is derived from an EMBL/GenBank/DDBJ whole genome shotgun (WGS) entry which is preliminary data.</text>
</comment>